<dbReference type="Gene3D" id="1.10.443.10">
    <property type="entry name" value="Intergrase catalytic core"/>
    <property type="match status" value="1"/>
</dbReference>
<dbReference type="GO" id="GO:0006310">
    <property type="term" value="P:DNA recombination"/>
    <property type="evidence" value="ECO:0007669"/>
    <property type="project" value="UniProtKB-KW"/>
</dbReference>
<protein>
    <submittedName>
        <fullName evidence="5">Site-specific integrase</fullName>
    </submittedName>
</protein>
<evidence type="ECO:0000256" key="1">
    <source>
        <dbReference type="ARBA" id="ARBA00008857"/>
    </source>
</evidence>
<dbReference type="SUPFAM" id="SSF56349">
    <property type="entry name" value="DNA breaking-rejoining enzymes"/>
    <property type="match status" value="1"/>
</dbReference>
<dbReference type="InterPro" id="IPR010998">
    <property type="entry name" value="Integrase_recombinase_N"/>
</dbReference>
<dbReference type="GO" id="GO:0015074">
    <property type="term" value="P:DNA integration"/>
    <property type="evidence" value="ECO:0007669"/>
    <property type="project" value="InterPro"/>
</dbReference>
<organism evidence="5 6">
    <name type="scientific">Seonamhaeicola marinus</name>
    <dbReference type="NCBI Taxonomy" id="1912246"/>
    <lineage>
        <taxon>Bacteria</taxon>
        <taxon>Pseudomonadati</taxon>
        <taxon>Bacteroidota</taxon>
        <taxon>Flavobacteriia</taxon>
        <taxon>Flavobacteriales</taxon>
        <taxon>Flavobacteriaceae</taxon>
    </lineage>
</organism>
<dbReference type="PANTHER" id="PTHR30349">
    <property type="entry name" value="PHAGE INTEGRASE-RELATED"/>
    <property type="match status" value="1"/>
</dbReference>
<dbReference type="Pfam" id="PF17293">
    <property type="entry name" value="Arm-DNA-bind_5"/>
    <property type="match status" value="1"/>
</dbReference>
<dbReference type="InterPro" id="IPR050090">
    <property type="entry name" value="Tyrosine_recombinase_XerCD"/>
</dbReference>
<dbReference type="EMBL" id="VSDQ01000679">
    <property type="protein sequence ID" value="TYA75034.1"/>
    <property type="molecule type" value="Genomic_DNA"/>
</dbReference>
<evidence type="ECO:0000256" key="2">
    <source>
        <dbReference type="ARBA" id="ARBA00023125"/>
    </source>
</evidence>
<dbReference type="GO" id="GO:0003677">
    <property type="term" value="F:DNA binding"/>
    <property type="evidence" value="ECO:0007669"/>
    <property type="project" value="UniProtKB-KW"/>
</dbReference>
<gene>
    <name evidence="5" type="ORF">FUA24_12900</name>
</gene>
<evidence type="ECO:0000313" key="6">
    <source>
        <dbReference type="Proteomes" id="UP000323930"/>
    </source>
</evidence>
<keyword evidence="6" id="KW-1185">Reference proteome</keyword>
<dbReference type="AlphaFoldDB" id="A0A5D0HUJ4"/>
<evidence type="ECO:0000313" key="5">
    <source>
        <dbReference type="EMBL" id="TYA75034.1"/>
    </source>
</evidence>
<dbReference type="Pfam" id="PF00589">
    <property type="entry name" value="Phage_integrase"/>
    <property type="match status" value="1"/>
</dbReference>
<dbReference type="Proteomes" id="UP000323930">
    <property type="component" value="Unassembled WGS sequence"/>
</dbReference>
<dbReference type="InterPro" id="IPR013762">
    <property type="entry name" value="Integrase-like_cat_sf"/>
</dbReference>
<keyword evidence="2" id="KW-0238">DNA-binding</keyword>
<dbReference type="InterPro" id="IPR035386">
    <property type="entry name" value="Arm-DNA-bind_5"/>
</dbReference>
<dbReference type="Pfam" id="PF13102">
    <property type="entry name" value="Phage_int_SAM_5"/>
    <property type="match status" value="1"/>
</dbReference>
<feature type="domain" description="Tyr recombinase" evidence="4">
    <location>
        <begin position="221"/>
        <end position="393"/>
    </location>
</feature>
<dbReference type="InterPro" id="IPR011010">
    <property type="entry name" value="DNA_brk_join_enz"/>
</dbReference>
<dbReference type="OrthoDB" id="1098628at2"/>
<dbReference type="PROSITE" id="PS51898">
    <property type="entry name" value="TYR_RECOMBINASE"/>
    <property type="match status" value="1"/>
</dbReference>
<keyword evidence="3" id="KW-0233">DNA recombination</keyword>
<proteinExistence type="inferred from homology"/>
<comment type="caution">
    <text evidence="5">The sequence shown here is derived from an EMBL/GenBank/DDBJ whole genome shotgun (WGS) entry which is preliminary data.</text>
</comment>
<dbReference type="PANTHER" id="PTHR30349:SF64">
    <property type="entry name" value="PROPHAGE INTEGRASE INTD-RELATED"/>
    <property type="match status" value="1"/>
</dbReference>
<comment type="similarity">
    <text evidence="1">Belongs to the 'phage' integrase family.</text>
</comment>
<sequence>MKIMKLNILFLVRKTKLNKKGLCPIRCRITYDKQRHQFSSGQFINPDNWNSKQQLVKPLEPDAKLINTQLSLIKTKLSQAFLMLQVKQESFAVEDIYLQYKGEKTQKEQGTLEAFKRYLESLKKLIGIDIKRATWIKFDYSYKHVKDFIKHKYKRNDYPLNKLKQQFIVDFEYYLKTEKVLGQATINKMIQRFRKPVRIAVAEGYLDKDPFMLYKAKRTKNSIVFLSPEELEKLEKHNFSQSRLKFVQDLFIFCCYTGLPYNELMLLESKHIINGFDGNRWIKIDRQKTAKPLSIPLLPKALKIIEGYNKDGFIFPRITNQKYNSYLKEVGAIVGIDKKLTTHMARRTFASTVLLFNNVPMEIVSELLGHSSLKITQDSYGKVVEKRISLEINKLKGRA</sequence>
<dbReference type="InterPro" id="IPR025269">
    <property type="entry name" value="SAM-like_dom"/>
</dbReference>
<evidence type="ECO:0000259" key="4">
    <source>
        <dbReference type="PROSITE" id="PS51898"/>
    </source>
</evidence>
<dbReference type="InterPro" id="IPR002104">
    <property type="entry name" value="Integrase_catalytic"/>
</dbReference>
<reference evidence="5 6" key="1">
    <citation type="submission" date="2019-08" db="EMBL/GenBank/DDBJ databases">
        <title>Seonamhaeicola sediminis sp. nov., isolated from marine sediment.</title>
        <authorList>
            <person name="Cao W.R."/>
        </authorList>
    </citation>
    <scope>NUCLEOTIDE SEQUENCE [LARGE SCALE GENOMIC DNA]</scope>
    <source>
        <strain evidence="5 6">B011</strain>
    </source>
</reference>
<name>A0A5D0HUJ4_9FLAO</name>
<dbReference type="CDD" id="cd01185">
    <property type="entry name" value="INTN1_C_like"/>
    <property type="match status" value="1"/>
</dbReference>
<accession>A0A5D0HUJ4</accession>
<evidence type="ECO:0000256" key="3">
    <source>
        <dbReference type="ARBA" id="ARBA00023172"/>
    </source>
</evidence>
<dbReference type="Gene3D" id="1.10.150.130">
    <property type="match status" value="1"/>
</dbReference>